<evidence type="ECO:0000256" key="1">
    <source>
        <dbReference type="ARBA" id="ARBA00004496"/>
    </source>
</evidence>
<dbReference type="Gene3D" id="3.40.50.300">
    <property type="entry name" value="P-loop containing nucleotide triphosphate hydrolases"/>
    <property type="match status" value="1"/>
</dbReference>
<evidence type="ECO:0000256" key="6">
    <source>
        <dbReference type="ARBA" id="ARBA00022475"/>
    </source>
</evidence>
<dbReference type="CDD" id="cd03218">
    <property type="entry name" value="ABC_YhbG"/>
    <property type="match status" value="1"/>
</dbReference>
<keyword evidence="12" id="KW-0472">Membrane</keyword>
<dbReference type="OrthoDB" id="5290759at2"/>
<keyword evidence="8" id="KW-0997">Cell inner membrane</keyword>
<dbReference type="GO" id="GO:0016887">
    <property type="term" value="F:ATP hydrolysis activity"/>
    <property type="evidence" value="ECO:0007669"/>
    <property type="project" value="InterPro"/>
</dbReference>
<dbReference type="PANTHER" id="PTHR45772:SF10">
    <property type="entry name" value="LIPOPOLYSACCHARIDE EXPORT SYSTEM ATP-BINDING PROTEIN LPTB"/>
    <property type="match status" value="1"/>
</dbReference>
<evidence type="ECO:0000256" key="11">
    <source>
        <dbReference type="ARBA" id="ARBA00022967"/>
    </source>
</evidence>
<dbReference type="Pfam" id="PF00005">
    <property type="entry name" value="ABC_tran"/>
    <property type="match status" value="1"/>
</dbReference>
<dbReference type="PROSITE" id="PS50893">
    <property type="entry name" value="ABC_TRANSPORTER_2"/>
    <property type="match status" value="1"/>
</dbReference>
<keyword evidence="11" id="KW-1278">Translocase</keyword>
<keyword evidence="7" id="KW-0963">Cytoplasm</keyword>
<keyword evidence="17" id="KW-1185">Reference proteome</keyword>
<evidence type="ECO:0000259" key="15">
    <source>
        <dbReference type="PROSITE" id="PS50893"/>
    </source>
</evidence>
<dbReference type="AlphaFoldDB" id="A0A1L4CXW7"/>
<dbReference type="InterPro" id="IPR030921">
    <property type="entry name" value="LPS_export_LptB"/>
</dbReference>
<dbReference type="SMART" id="SM00382">
    <property type="entry name" value="AAA"/>
    <property type="match status" value="1"/>
</dbReference>
<dbReference type="STRING" id="1915309.AXG55_02155"/>
<evidence type="ECO:0000256" key="4">
    <source>
        <dbReference type="ARBA" id="ARBA00017803"/>
    </source>
</evidence>
<keyword evidence="9" id="KW-0547">Nucleotide-binding</keyword>
<reference evidence="16 17" key="1">
    <citation type="submission" date="2016-10" db="EMBL/GenBank/DDBJ databases">
        <title>Silvanigrella aquatica sp. nov., isolated from a freshwater lake located in the Black Forest, Germany, description of Silvanigrellaceae fam. nov., Silvanigrellales ord. nov., reclassification of the order Bdellovibrionales in the class Oligoflexia, reclassification of the families Bacteriovoracaceae and Halobacteriovoraceae in the new order Bacteriovoracales ord. nov., and reclassification of the family Pseudobacteriovoracaceae in the order Oligoflexiales.</title>
        <authorList>
            <person name="Hahn M.W."/>
            <person name="Schmidt J."/>
            <person name="Koll U."/>
            <person name="Rohde M."/>
            <person name="Verbag S."/>
            <person name="Pitt A."/>
            <person name="Nakai R."/>
            <person name="Naganuma T."/>
            <person name="Lang E."/>
        </authorList>
    </citation>
    <scope>NUCLEOTIDE SEQUENCE [LARGE SCALE GENOMIC DNA]</scope>
    <source>
        <strain evidence="16 17">MWH-Nonnen-W8red</strain>
    </source>
</reference>
<dbReference type="InterPro" id="IPR003593">
    <property type="entry name" value="AAA+_ATPase"/>
</dbReference>
<dbReference type="EMBL" id="CP017834">
    <property type="protein sequence ID" value="APJ02789.1"/>
    <property type="molecule type" value="Genomic_DNA"/>
</dbReference>
<dbReference type="FunFam" id="3.40.50.300:FF:000151">
    <property type="entry name" value="Lipopolysaccharide ABC transporter ATP-binding protein"/>
    <property type="match status" value="1"/>
</dbReference>
<dbReference type="Pfam" id="PF12399">
    <property type="entry name" value="BCA_ABC_TP_C"/>
    <property type="match status" value="1"/>
</dbReference>
<dbReference type="PANTHER" id="PTHR45772">
    <property type="entry name" value="CONSERVED COMPONENT OF ABC TRANSPORTER FOR NATURAL AMINO ACIDS-RELATED"/>
    <property type="match status" value="1"/>
</dbReference>
<dbReference type="GO" id="GO:0055085">
    <property type="term" value="P:transmembrane transport"/>
    <property type="evidence" value="ECO:0007669"/>
    <property type="project" value="InterPro"/>
</dbReference>
<comment type="subunit">
    <text evidence="14">Component of the lipopolysaccharide transport and assembly complex. The LptBFG transporter is composed of two ATP-binding proteins (LptB) and two transmembrane proteins (LptF and LptG).</text>
</comment>
<dbReference type="GO" id="GO:0043190">
    <property type="term" value="C:ATP-binding cassette (ABC) transporter complex"/>
    <property type="evidence" value="ECO:0007669"/>
    <property type="project" value="InterPro"/>
</dbReference>
<dbReference type="InterPro" id="IPR003439">
    <property type="entry name" value="ABC_transporter-like_ATP-bd"/>
</dbReference>
<evidence type="ECO:0000256" key="5">
    <source>
        <dbReference type="ARBA" id="ARBA00022448"/>
    </source>
</evidence>
<dbReference type="Proteomes" id="UP000184731">
    <property type="component" value="Chromosome"/>
</dbReference>
<dbReference type="InterPro" id="IPR027417">
    <property type="entry name" value="P-loop_NTPase"/>
</dbReference>
<dbReference type="GO" id="GO:0005524">
    <property type="term" value="F:ATP binding"/>
    <property type="evidence" value="ECO:0007669"/>
    <property type="project" value="UniProtKB-KW"/>
</dbReference>
<keyword evidence="5" id="KW-0813">Transport</keyword>
<evidence type="ECO:0000256" key="9">
    <source>
        <dbReference type="ARBA" id="ARBA00022741"/>
    </source>
</evidence>
<comment type="similarity">
    <text evidence="3">Belongs to the ABC transporter superfamily. Outer membrane lipopolysaccharide export (TC 1.B.42) family.</text>
</comment>
<gene>
    <name evidence="16" type="ORF">AXG55_02155</name>
</gene>
<dbReference type="PROSITE" id="PS00211">
    <property type="entry name" value="ABC_TRANSPORTER_1"/>
    <property type="match status" value="1"/>
</dbReference>
<dbReference type="InterPro" id="IPR051120">
    <property type="entry name" value="ABC_AA/LPS_Transport"/>
</dbReference>
<evidence type="ECO:0000313" key="17">
    <source>
        <dbReference type="Proteomes" id="UP000184731"/>
    </source>
</evidence>
<dbReference type="KEGG" id="saqi:AXG55_02155"/>
<dbReference type="InterPro" id="IPR017871">
    <property type="entry name" value="ABC_transporter-like_CS"/>
</dbReference>
<dbReference type="NCBIfam" id="TIGR04406">
    <property type="entry name" value="LPS_export_lptB"/>
    <property type="match status" value="1"/>
</dbReference>
<evidence type="ECO:0000256" key="14">
    <source>
        <dbReference type="ARBA" id="ARBA00026081"/>
    </source>
</evidence>
<evidence type="ECO:0000256" key="8">
    <source>
        <dbReference type="ARBA" id="ARBA00022519"/>
    </source>
</evidence>
<comment type="function">
    <text evidence="13">Part of the ABC transporter complex LptBFG involved in the translocation of lipopolysaccharide (LPS) from the inner membrane to the outer membrane. Probably responsible for energy coupling to the transport system.</text>
</comment>
<protein>
    <recommendedName>
        <fullName evidence="4">Lipopolysaccharide export system ATP-binding protein LptB</fullName>
    </recommendedName>
</protein>
<proteinExistence type="inferred from homology"/>
<dbReference type="InterPro" id="IPR032823">
    <property type="entry name" value="BCA_ABC_TP_C"/>
</dbReference>
<dbReference type="SUPFAM" id="SSF52540">
    <property type="entry name" value="P-loop containing nucleoside triphosphate hydrolases"/>
    <property type="match status" value="1"/>
</dbReference>
<dbReference type="RefSeq" id="WP_148696497.1">
    <property type="nucleotide sequence ID" value="NZ_CP017834.1"/>
</dbReference>
<accession>A0A1L4CXW7</accession>
<sequence length="243" mass="26753">MIKNQLISSNLIRKFGNRTVVDDVSFFVNSGEVVGLLGPNGAGKTTSFYMTVGLLKPSSGNVLIDGNDITELPIHKRARMGIGYLPQNSSVFRKLSVEDNLRAIMEVWGTPRKQRPALLEKLIEQFGIGHIRKSLGISLSGGERRRLEIARTLVISPRFLLLDEPFAGIDPVTVAEIQELIKKLVAEENLGVLITDHNVRETLSLCGRAYILAAGQILAQGLPDDVATNEKVRQVYLGENFSF</sequence>
<evidence type="ECO:0000256" key="2">
    <source>
        <dbReference type="ARBA" id="ARBA00004515"/>
    </source>
</evidence>
<comment type="subcellular location">
    <subcellularLocation>
        <location evidence="2">Cell inner membrane</location>
        <topology evidence="2">Peripheral membrane protein</topology>
        <orientation evidence="2">Cytoplasmic side</orientation>
    </subcellularLocation>
    <subcellularLocation>
        <location evidence="1">Cytoplasm</location>
    </subcellularLocation>
</comment>
<name>A0A1L4CXW7_9BACT</name>
<evidence type="ECO:0000256" key="13">
    <source>
        <dbReference type="ARBA" id="ARBA00024818"/>
    </source>
</evidence>
<evidence type="ECO:0000256" key="3">
    <source>
        <dbReference type="ARBA" id="ARBA00010865"/>
    </source>
</evidence>
<evidence type="ECO:0000256" key="10">
    <source>
        <dbReference type="ARBA" id="ARBA00022840"/>
    </source>
</evidence>
<feature type="domain" description="ABC transporter" evidence="15">
    <location>
        <begin position="6"/>
        <end position="239"/>
    </location>
</feature>
<keyword evidence="6" id="KW-1003">Cell membrane</keyword>
<evidence type="ECO:0000256" key="12">
    <source>
        <dbReference type="ARBA" id="ARBA00023136"/>
    </source>
</evidence>
<evidence type="ECO:0000256" key="7">
    <source>
        <dbReference type="ARBA" id="ARBA00022490"/>
    </source>
</evidence>
<dbReference type="GO" id="GO:0005737">
    <property type="term" value="C:cytoplasm"/>
    <property type="evidence" value="ECO:0007669"/>
    <property type="project" value="UniProtKB-SubCell"/>
</dbReference>
<keyword evidence="10 16" id="KW-0067">ATP-binding</keyword>
<evidence type="ECO:0000313" key="16">
    <source>
        <dbReference type="EMBL" id="APJ02789.1"/>
    </source>
</evidence>
<organism evidence="16 17">
    <name type="scientific">Silvanigrella aquatica</name>
    <dbReference type="NCBI Taxonomy" id="1915309"/>
    <lineage>
        <taxon>Bacteria</taxon>
        <taxon>Pseudomonadati</taxon>
        <taxon>Bdellovibrionota</taxon>
        <taxon>Oligoflexia</taxon>
        <taxon>Silvanigrellales</taxon>
        <taxon>Silvanigrellaceae</taxon>
        <taxon>Silvanigrella</taxon>
    </lineage>
</organism>